<dbReference type="Gene3D" id="3.30.70.100">
    <property type="match status" value="1"/>
</dbReference>
<name>A0ABS8JFB8_9GAMM</name>
<accession>A0ABS8JFB8</accession>
<protein>
    <submittedName>
        <fullName evidence="1">DUF1428 domain-containing protein</fullName>
    </submittedName>
</protein>
<dbReference type="Pfam" id="PF07237">
    <property type="entry name" value="DUF1428"/>
    <property type="match status" value="1"/>
</dbReference>
<comment type="caution">
    <text evidence="1">The sequence shown here is derived from an EMBL/GenBank/DDBJ whole genome shotgun (WGS) entry which is preliminary data.</text>
</comment>
<dbReference type="PIRSF" id="PIRSF007028">
    <property type="entry name" value="UCP007028"/>
    <property type="match status" value="1"/>
</dbReference>
<sequence>MYIDGFVVPVPKAKLAAYKKLSKKASVVWKELGAIEYVEAVEDDVQPGKVTSFPQAVKRKPGEVVVFAWIIYKTKAERNRINKAVMKDPRLADMMDPKDLPFDGKRMFWGGFKPIVWE</sequence>
<gene>
    <name evidence="1" type="ORF">LK996_04260</name>
</gene>
<evidence type="ECO:0000313" key="1">
    <source>
        <dbReference type="EMBL" id="MCC8362287.1"/>
    </source>
</evidence>
<proteinExistence type="predicted"/>
<keyword evidence="2" id="KW-1185">Reference proteome</keyword>
<reference evidence="1" key="1">
    <citation type="submission" date="2021-10" db="EMBL/GenBank/DDBJ databases">
        <authorList>
            <person name="Lyu M."/>
            <person name="Wang X."/>
            <person name="Meng X."/>
            <person name="Xu K."/>
        </authorList>
    </citation>
    <scope>NUCLEOTIDE SEQUENCE</scope>
    <source>
        <strain evidence="1">A6</strain>
    </source>
</reference>
<evidence type="ECO:0000313" key="2">
    <source>
        <dbReference type="Proteomes" id="UP001165293"/>
    </source>
</evidence>
<dbReference type="Proteomes" id="UP001165293">
    <property type="component" value="Unassembled WGS sequence"/>
</dbReference>
<dbReference type="RefSeq" id="WP_230525902.1">
    <property type="nucleotide sequence ID" value="NZ_JAJGAK010000001.1"/>
</dbReference>
<organism evidence="1 2">
    <name type="scientific">Noviluteimonas lactosilytica</name>
    <dbReference type="NCBI Taxonomy" id="2888523"/>
    <lineage>
        <taxon>Bacteria</taxon>
        <taxon>Pseudomonadati</taxon>
        <taxon>Pseudomonadota</taxon>
        <taxon>Gammaproteobacteria</taxon>
        <taxon>Lysobacterales</taxon>
        <taxon>Lysobacteraceae</taxon>
        <taxon>Noviluteimonas</taxon>
    </lineage>
</organism>
<dbReference type="InterPro" id="IPR011008">
    <property type="entry name" value="Dimeric_a/b-barrel"/>
</dbReference>
<dbReference type="EMBL" id="JAJGAK010000001">
    <property type="protein sequence ID" value="MCC8362287.1"/>
    <property type="molecule type" value="Genomic_DNA"/>
</dbReference>
<dbReference type="SUPFAM" id="SSF54909">
    <property type="entry name" value="Dimeric alpha+beta barrel"/>
    <property type="match status" value="1"/>
</dbReference>
<dbReference type="InterPro" id="IPR009874">
    <property type="entry name" value="DUF1428"/>
</dbReference>